<dbReference type="PANTHER" id="PTHR45780">
    <property type="entry name" value="ETHANOLAMINE-PHOSPHATE CYTIDYLYLTRANSFERASE"/>
    <property type="match status" value="1"/>
</dbReference>
<keyword evidence="8" id="KW-1208">Phospholipid metabolism</keyword>
<keyword evidence="15" id="KW-1185">Reference proteome</keyword>
<dbReference type="Gene3D" id="3.40.50.620">
    <property type="entry name" value="HUPs"/>
    <property type="match status" value="1"/>
</dbReference>
<dbReference type="PANTHER" id="PTHR45780:SF5">
    <property type="entry name" value="ETHANOLAMINE-PHOSPHATE CYTIDYLYLTRANSFERASE"/>
    <property type="match status" value="1"/>
</dbReference>
<comment type="pathway">
    <text evidence="1">Lipid metabolism.</text>
</comment>
<dbReference type="GO" id="GO:0005737">
    <property type="term" value="C:cytoplasm"/>
    <property type="evidence" value="ECO:0007669"/>
    <property type="project" value="TreeGrafter"/>
</dbReference>
<dbReference type="CDD" id="cd02174">
    <property type="entry name" value="CCT"/>
    <property type="match status" value="1"/>
</dbReference>
<dbReference type="AlphaFoldDB" id="A0A6A4QK68"/>
<comment type="similarity">
    <text evidence="2">Belongs to the cytidylyltransferase family.</text>
</comment>
<keyword evidence="3" id="KW-0444">Lipid biosynthesis</keyword>
<keyword evidence="6" id="KW-0443">Lipid metabolism</keyword>
<evidence type="ECO:0000256" key="7">
    <source>
        <dbReference type="ARBA" id="ARBA00023209"/>
    </source>
</evidence>
<keyword evidence="12" id="KW-0472">Membrane</keyword>
<dbReference type="Proteomes" id="UP000447434">
    <property type="component" value="Chromosome 5"/>
</dbReference>
<feature type="domain" description="Cytidyltransferase-like" evidence="13">
    <location>
        <begin position="64"/>
        <end position="192"/>
    </location>
</feature>
<evidence type="ECO:0000313" key="15">
    <source>
        <dbReference type="Proteomes" id="UP000447434"/>
    </source>
</evidence>
<dbReference type="GO" id="GO:0006646">
    <property type="term" value="P:phosphatidylethanolamine biosynthetic process"/>
    <property type="evidence" value="ECO:0007669"/>
    <property type="project" value="UniProtKB-UniPathway"/>
</dbReference>
<keyword evidence="12" id="KW-0812">Transmembrane</keyword>
<keyword evidence="7" id="KW-0594">Phospholipid biosynthesis</keyword>
<dbReference type="SUPFAM" id="SSF52374">
    <property type="entry name" value="Nucleotidylyl transferase"/>
    <property type="match status" value="1"/>
</dbReference>
<feature type="transmembrane region" description="Helical" evidence="12">
    <location>
        <begin position="20"/>
        <end position="41"/>
    </location>
</feature>
<evidence type="ECO:0000256" key="2">
    <source>
        <dbReference type="ARBA" id="ARBA00010101"/>
    </source>
</evidence>
<comment type="pathway">
    <text evidence="9">Phospholipid metabolism; phosphatidylethanolamine biosynthesis; phosphatidylethanolamine from ethanolamine: step 2/3.</text>
</comment>
<dbReference type="UniPathway" id="UPA00558">
    <property type="reaction ID" value="UER00742"/>
</dbReference>
<keyword evidence="12" id="KW-1133">Transmembrane helix</keyword>
<protein>
    <recommendedName>
        <fullName evidence="10">ethanolamine-phosphate cytidylyltransferase</fullName>
        <ecNumber evidence="10">2.7.7.14</ecNumber>
    </recommendedName>
    <alternativeName>
        <fullName evidence="11">CTP:phosphoethanolamine cytidylyltransferase</fullName>
    </alternativeName>
</protein>
<evidence type="ECO:0000313" key="14">
    <source>
        <dbReference type="EMBL" id="KAE9614032.1"/>
    </source>
</evidence>
<name>A0A6A4QK68_LUPAL</name>
<dbReference type="InterPro" id="IPR041723">
    <property type="entry name" value="CCT"/>
</dbReference>
<dbReference type="OrthoDB" id="40021at2759"/>
<reference evidence="15" key="1">
    <citation type="journal article" date="2020" name="Nat. Commun.">
        <title>Genome sequence of the cluster root forming white lupin.</title>
        <authorList>
            <person name="Hufnagel B."/>
            <person name="Marques A."/>
            <person name="Soriano A."/>
            <person name="Marques L."/>
            <person name="Divol F."/>
            <person name="Doumas P."/>
            <person name="Sallet E."/>
            <person name="Mancinotti D."/>
            <person name="Carrere S."/>
            <person name="Marande W."/>
            <person name="Arribat S."/>
            <person name="Keller J."/>
            <person name="Huneau C."/>
            <person name="Blein T."/>
            <person name="Aime D."/>
            <person name="Laguerre M."/>
            <person name="Taylor J."/>
            <person name="Schubert V."/>
            <person name="Nelson M."/>
            <person name="Geu-Flores F."/>
            <person name="Crespi M."/>
            <person name="Gallardo-Guerrero K."/>
            <person name="Delaux P.-M."/>
            <person name="Salse J."/>
            <person name="Berges H."/>
            <person name="Guyot R."/>
            <person name="Gouzy J."/>
            <person name="Peret B."/>
        </authorList>
    </citation>
    <scope>NUCLEOTIDE SEQUENCE [LARGE SCALE GENOMIC DNA]</scope>
    <source>
        <strain evidence="15">cv. Amiga</strain>
    </source>
</reference>
<dbReference type="NCBIfam" id="TIGR00125">
    <property type="entry name" value="cyt_tran_rel"/>
    <property type="match status" value="1"/>
</dbReference>
<evidence type="ECO:0000256" key="3">
    <source>
        <dbReference type="ARBA" id="ARBA00022516"/>
    </source>
</evidence>
<evidence type="ECO:0000256" key="1">
    <source>
        <dbReference type="ARBA" id="ARBA00005189"/>
    </source>
</evidence>
<keyword evidence="5 14" id="KW-0548">Nucleotidyltransferase</keyword>
<dbReference type="GO" id="GO:0004306">
    <property type="term" value="F:ethanolamine-phosphate cytidylyltransferase activity"/>
    <property type="evidence" value="ECO:0007669"/>
    <property type="project" value="UniProtKB-EC"/>
</dbReference>
<evidence type="ECO:0000256" key="10">
    <source>
        <dbReference type="ARBA" id="ARBA00024221"/>
    </source>
</evidence>
<evidence type="ECO:0000256" key="5">
    <source>
        <dbReference type="ARBA" id="ARBA00022695"/>
    </source>
</evidence>
<dbReference type="Pfam" id="PF01467">
    <property type="entry name" value="CTP_transf_like"/>
    <property type="match status" value="1"/>
</dbReference>
<gene>
    <name evidence="14" type="ORF">Lalb_Chr05g0223711</name>
</gene>
<evidence type="ECO:0000256" key="6">
    <source>
        <dbReference type="ARBA" id="ARBA00023098"/>
    </source>
</evidence>
<evidence type="ECO:0000256" key="8">
    <source>
        <dbReference type="ARBA" id="ARBA00023264"/>
    </source>
</evidence>
<evidence type="ECO:0000256" key="9">
    <source>
        <dbReference type="ARBA" id="ARBA00024191"/>
    </source>
</evidence>
<evidence type="ECO:0000259" key="13">
    <source>
        <dbReference type="Pfam" id="PF01467"/>
    </source>
</evidence>
<dbReference type="EC" id="2.7.7.14" evidence="10"/>
<proteinExistence type="inferred from homology"/>
<evidence type="ECO:0000256" key="12">
    <source>
        <dbReference type="SAM" id="Phobius"/>
    </source>
</evidence>
<dbReference type="InterPro" id="IPR014729">
    <property type="entry name" value="Rossmann-like_a/b/a_fold"/>
</dbReference>
<dbReference type="InterPro" id="IPR004821">
    <property type="entry name" value="Cyt_trans-like"/>
</dbReference>
<accession>A0A6A4QK68</accession>
<comment type="caution">
    <text evidence="14">The sequence shown here is derived from an EMBL/GenBank/DDBJ whole genome shotgun (WGS) entry which is preliminary data.</text>
</comment>
<evidence type="ECO:0000256" key="4">
    <source>
        <dbReference type="ARBA" id="ARBA00022679"/>
    </source>
</evidence>
<sequence length="207" mass="23560">MDYENNTWIWERVYYYPRVFGVLMVTAALLGLSGIGVHLPLPYSWSNMTIFHTKKSGKRRVRVYMDGCFDLMHYGHANALRQAKALGDELVVGLVSDEEILANKGPPVLSMEERLTLVSGLKWVDEVITEAPYAITEEFLNRLFLEYKIDYVIHGDDPCLLPDGTDAYAAAKKAGRYKQIKRTEGVSSTDIVGTKFHYLDQRKARSF</sequence>
<evidence type="ECO:0000256" key="11">
    <source>
        <dbReference type="ARBA" id="ARBA00031473"/>
    </source>
</evidence>
<dbReference type="EMBL" id="WOCE01000005">
    <property type="protein sequence ID" value="KAE9614032.1"/>
    <property type="molecule type" value="Genomic_DNA"/>
</dbReference>
<dbReference type="InterPro" id="IPR044608">
    <property type="entry name" value="Ect1/PCYT2"/>
</dbReference>
<keyword evidence="4 14" id="KW-0808">Transferase</keyword>
<organism evidence="14 15">
    <name type="scientific">Lupinus albus</name>
    <name type="common">White lupine</name>
    <name type="synonym">Lupinus termis</name>
    <dbReference type="NCBI Taxonomy" id="3870"/>
    <lineage>
        <taxon>Eukaryota</taxon>
        <taxon>Viridiplantae</taxon>
        <taxon>Streptophyta</taxon>
        <taxon>Embryophyta</taxon>
        <taxon>Tracheophyta</taxon>
        <taxon>Spermatophyta</taxon>
        <taxon>Magnoliopsida</taxon>
        <taxon>eudicotyledons</taxon>
        <taxon>Gunneridae</taxon>
        <taxon>Pentapetalae</taxon>
        <taxon>rosids</taxon>
        <taxon>fabids</taxon>
        <taxon>Fabales</taxon>
        <taxon>Fabaceae</taxon>
        <taxon>Papilionoideae</taxon>
        <taxon>50 kb inversion clade</taxon>
        <taxon>genistoids sensu lato</taxon>
        <taxon>core genistoids</taxon>
        <taxon>Genisteae</taxon>
        <taxon>Lupinus</taxon>
    </lineage>
</organism>